<keyword evidence="5" id="KW-0472">Membrane</keyword>
<organism evidence="7 8">
    <name type="scientific">Potamilus streckersoni</name>
    <dbReference type="NCBI Taxonomy" id="2493646"/>
    <lineage>
        <taxon>Eukaryota</taxon>
        <taxon>Metazoa</taxon>
        <taxon>Spiralia</taxon>
        <taxon>Lophotrochozoa</taxon>
        <taxon>Mollusca</taxon>
        <taxon>Bivalvia</taxon>
        <taxon>Autobranchia</taxon>
        <taxon>Heteroconchia</taxon>
        <taxon>Palaeoheterodonta</taxon>
        <taxon>Unionida</taxon>
        <taxon>Unionoidea</taxon>
        <taxon>Unionidae</taxon>
        <taxon>Ambleminae</taxon>
        <taxon>Lampsilini</taxon>
        <taxon>Potamilus</taxon>
    </lineage>
</organism>
<sequence>MSSTTDLCQAFHTNNKKKKHLATPTYLYYLPAILTVDCLFTAYIAGTDVVIDIVQHCAFLRVKEDELIIKQGDKGDCFYIVLKGSVSIYIDPKLTGEMDDGSLSAQKPSKEVPKKKQKIKDKSNSKEDEERTRDEDSKEHQDDADVEEGEKKQVQTEEEKKKLVPLDRSKYGKLIMKYDQGKAFGELALVHRDSIRNATIISDEDVDLMVIGQDLFDRALRVEQERKYAEIREFIDAHPFFCHMTQKIKKLLEMSLRKETFIFDTNIVQQGELVTGLRFIIRGGAKIIVEPKKHQKQYQNLWPFEAGVDIISMEFEHLRDLRRAAILRKYEDPAVWETKSEDLVIRRTEGYAAIEKRMQEKTINLCTVQGGEVIGDTELLVGLTTHMQTVRCTANTEVFVLDTKNFERLIGKKNPTTLDVMREYVKSKMKTRMEMKNGDLIPFLQYLHCKLTEQSLPPPRKVEPFKMSKTIPDEDTEMQHLIRDFKEGKSVLIKPKVPGLVYYKEMMHEKIKLRESMRKANNTGDGIKVHSVYKTKPKKKPRSILEIRASLRQMMEVEFKAIETKKLRKKLTEKKFPLPRVTSAQTEPVHYNSTESIPGVLKQHSKLKSKSMDNLSKVLPFMPSEPKEESQPLLLSLIKKSRGRKKEDKENIPPPSADVLDLLDKKKHKLPSITKVVVGVPVDPQPHNDLTLAVIKEEKTQEEIIIRYEQQEQQKQHLHPSKLERHKSDTGFKDDNCRNDDSADVPVITALQKLTLPKLNQTDLTATFPAPARNEKSNSIDVEKTELMDESLKTIPKSVIHQVFNLTDEQVKGDQHEKNESGTSKTKTALTDQEVKDERHENKQSGPSKWKAAMKFVNEKIQKRLQEHEDNRLSEIDFEAGNPTLRLLENRIQAFHVKYGAGSLTRNLPPLRRYKLQEEDMNKFPKPGGKVWIKKRSCRFAHSEYIVKDHKHTHYYMVESLPEFKKVEKSRAIVSKFLEQVPSVRSANF</sequence>
<dbReference type="PROSITE" id="PS50042">
    <property type="entry name" value="CNMP_BINDING_3"/>
    <property type="match status" value="2"/>
</dbReference>
<reference evidence="7" key="1">
    <citation type="journal article" date="2021" name="Genome Biol. Evol.">
        <title>A High-Quality Reference Genome for a Parasitic Bivalve with Doubly Uniparental Inheritance (Bivalvia: Unionida).</title>
        <authorList>
            <person name="Smith C.H."/>
        </authorList>
    </citation>
    <scope>NUCLEOTIDE SEQUENCE</scope>
    <source>
        <strain evidence="7">CHS0354</strain>
    </source>
</reference>
<comment type="similarity">
    <text evidence="1">Belongs to the cAMP-dependent kinase regulatory chain family.</text>
</comment>
<dbReference type="PRINTS" id="PR00103">
    <property type="entry name" value="CAMPKINASE"/>
</dbReference>
<feature type="region of interest" description="Disordered" evidence="4">
    <location>
        <begin position="712"/>
        <end position="738"/>
    </location>
</feature>
<dbReference type="PANTHER" id="PTHR11635:SF152">
    <property type="entry name" value="CAMP-DEPENDENT PROTEIN KINASE TYPE I REGULATORY SUBUNIT-RELATED"/>
    <property type="match status" value="1"/>
</dbReference>
<evidence type="ECO:0000313" key="7">
    <source>
        <dbReference type="EMBL" id="KAK3600728.1"/>
    </source>
</evidence>
<feature type="region of interest" description="Disordered" evidence="4">
    <location>
        <begin position="810"/>
        <end position="849"/>
    </location>
</feature>
<reference evidence="7" key="3">
    <citation type="submission" date="2023-05" db="EMBL/GenBank/DDBJ databases">
        <authorList>
            <person name="Smith C.H."/>
        </authorList>
    </citation>
    <scope>NUCLEOTIDE SEQUENCE</scope>
    <source>
        <strain evidence="7">CHS0354</strain>
        <tissue evidence="7">Mantle</tissue>
    </source>
</reference>
<dbReference type="PROSITE" id="PS00888">
    <property type="entry name" value="CNMP_BINDING_1"/>
    <property type="match status" value="1"/>
</dbReference>
<dbReference type="InterPro" id="IPR014710">
    <property type="entry name" value="RmlC-like_jellyroll"/>
</dbReference>
<accession>A0AAE0T017</accession>
<feature type="compositionally biased region" description="Basic and acidic residues" evidence="4">
    <location>
        <begin position="810"/>
        <end position="820"/>
    </location>
</feature>
<feature type="domain" description="Cyclic nucleotide-binding" evidence="6">
    <location>
        <begin position="50"/>
        <end position="237"/>
    </location>
</feature>
<evidence type="ECO:0000256" key="2">
    <source>
        <dbReference type="ARBA" id="ARBA00022566"/>
    </source>
</evidence>
<dbReference type="Gene3D" id="2.60.120.10">
    <property type="entry name" value="Jelly Rolls"/>
    <property type="match status" value="2"/>
</dbReference>
<dbReference type="CDD" id="cd00038">
    <property type="entry name" value="CAP_ED"/>
    <property type="match status" value="1"/>
</dbReference>
<dbReference type="GO" id="GO:0004862">
    <property type="term" value="F:cAMP-dependent protein kinase inhibitor activity"/>
    <property type="evidence" value="ECO:0007669"/>
    <property type="project" value="TreeGrafter"/>
</dbReference>
<keyword evidence="5" id="KW-0812">Transmembrane</keyword>
<dbReference type="InterPro" id="IPR050503">
    <property type="entry name" value="cAMP-dep_PK_reg_su-like"/>
</dbReference>
<feature type="compositionally biased region" description="Basic and acidic residues" evidence="4">
    <location>
        <begin position="108"/>
        <end position="160"/>
    </location>
</feature>
<dbReference type="AlphaFoldDB" id="A0AAE0T017"/>
<dbReference type="EMBL" id="JAEAOA010001632">
    <property type="protein sequence ID" value="KAK3600728.1"/>
    <property type="molecule type" value="Genomic_DNA"/>
</dbReference>
<dbReference type="Proteomes" id="UP001195483">
    <property type="component" value="Unassembled WGS sequence"/>
</dbReference>
<dbReference type="PANTHER" id="PTHR11635">
    <property type="entry name" value="CAMP-DEPENDENT PROTEIN KINASE REGULATORY CHAIN"/>
    <property type="match status" value="1"/>
</dbReference>
<dbReference type="SUPFAM" id="SSF51206">
    <property type="entry name" value="cAMP-binding domain-like"/>
    <property type="match status" value="2"/>
</dbReference>
<dbReference type="GO" id="GO:0034236">
    <property type="term" value="F:protein kinase A catalytic subunit binding"/>
    <property type="evidence" value="ECO:0007669"/>
    <property type="project" value="TreeGrafter"/>
</dbReference>
<feature type="domain" description="Cyclic nucleotide-binding" evidence="6">
    <location>
        <begin position="349"/>
        <end position="427"/>
    </location>
</feature>
<dbReference type="GO" id="GO:0005829">
    <property type="term" value="C:cytosol"/>
    <property type="evidence" value="ECO:0007669"/>
    <property type="project" value="TreeGrafter"/>
</dbReference>
<feature type="transmembrane region" description="Helical" evidence="5">
    <location>
        <begin position="26"/>
        <end position="46"/>
    </location>
</feature>
<evidence type="ECO:0000256" key="5">
    <source>
        <dbReference type="SAM" id="Phobius"/>
    </source>
</evidence>
<dbReference type="GO" id="GO:0030552">
    <property type="term" value="F:cAMP binding"/>
    <property type="evidence" value="ECO:0007669"/>
    <property type="project" value="UniProtKB-KW"/>
</dbReference>
<proteinExistence type="inferred from homology"/>
<gene>
    <name evidence="7" type="ORF">CHS0354_027222</name>
</gene>
<dbReference type="InterPro" id="IPR000595">
    <property type="entry name" value="cNMP-bd_dom"/>
</dbReference>
<evidence type="ECO:0000313" key="8">
    <source>
        <dbReference type="Proteomes" id="UP001195483"/>
    </source>
</evidence>
<feature type="compositionally biased region" description="Basic and acidic residues" evidence="4">
    <location>
        <begin position="833"/>
        <end position="843"/>
    </location>
</feature>
<dbReference type="InterPro" id="IPR018488">
    <property type="entry name" value="cNMP-bd_CS"/>
</dbReference>
<dbReference type="InterPro" id="IPR018490">
    <property type="entry name" value="cNMP-bd_dom_sf"/>
</dbReference>
<keyword evidence="8" id="KW-1185">Reference proteome</keyword>
<keyword evidence="2" id="KW-0116">cAMP-binding</keyword>
<feature type="region of interest" description="Disordered" evidence="4">
    <location>
        <begin position="100"/>
        <end position="160"/>
    </location>
</feature>
<protein>
    <recommendedName>
        <fullName evidence="6">Cyclic nucleotide-binding domain-containing protein</fullName>
    </recommendedName>
</protein>
<evidence type="ECO:0000259" key="6">
    <source>
        <dbReference type="PROSITE" id="PS50042"/>
    </source>
</evidence>
<dbReference type="GO" id="GO:0005952">
    <property type="term" value="C:cAMP-dependent protein kinase complex"/>
    <property type="evidence" value="ECO:0007669"/>
    <property type="project" value="InterPro"/>
</dbReference>
<feature type="compositionally biased region" description="Polar residues" evidence="4">
    <location>
        <begin position="821"/>
        <end position="831"/>
    </location>
</feature>
<keyword evidence="2" id="KW-0547">Nucleotide-binding</keyword>
<evidence type="ECO:0000256" key="1">
    <source>
        <dbReference type="ARBA" id="ARBA00005753"/>
    </source>
</evidence>
<reference evidence="7" key="2">
    <citation type="journal article" date="2021" name="Genome Biol. Evol.">
        <title>Developing a high-quality reference genome for a parasitic bivalve with doubly uniparental inheritance (Bivalvia: Unionida).</title>
        <authorList>
            <person name="Smith C.H."/>
        </authorList>
    </citation>
    <scope>NUCLEOTIDE SEQUENCE</scope>
    <source>
        <strain evidence="7">CHS0354</strain>
        <tissue evidence="7">Mantle</tissue>
    </source>
</reference>
<name>A0AAE0T017_9BIVA</name>
<evidence type="ECO:0000256" key="4">
    <source>
        <dbReference type="SAM" id="MobiDB-lite"/>
    </source>
</evidence>
<evidence type="ECO:0000256" key="3">
    <source>
        <dbReference type="ARBA" id="ARBA00023149"/>
    </source>
</evidence>
<comment type="caution">
    <text evidence="7">The sequence shown here is derived from an EMBL/GenBank/DDBJ whole genome shotgun (WGS) entry which is preliminary data.</text>
</comment>
<keyword evidence="5" id="KW-1133">Transmembrane helix</keyword>
<keyword evidence="3" id="KW-0114">cAMP</keyword>